<feature type="transmembrane region" description="Helical" evidence="1">
    <location>
        <begin position="307"/>
        <end position="327"/>
    </location>
</feature>
<feature type="transmembrane region" description="Helical" evidence="1">
    <location>
        <begin position="220"/>
        <end position="248"/>
    </location>
</feature>
<feature type="transmembrane region" description="Helical" evidence="1">
    <location>
        <begin position="254"/>
        <end position="286"/>
    </location>
</feature>
<comment type="caution">
    <text evidence="2">The sequence shown here is derived from an EMBL/GenBank/DDBJ whole genome shotgun (WGS) entry which is preliminary data.</text>
</comment>
<proteinExistence type="predicted"/>
<reference evidence="2 3" key="1">
    <citation type="journal article" date="2019" name="Genome Biol. Evol.">
        <title>Insights into the evolution of the New World diploid cottons (Gossypium, subgenus Houzingenia) based on genome sequencing.</title>
        <authorList>
            <person name="Grover C.E."/>
            <person name="Arick M.A. 2nd"/>
            <person name="Thrash A."/>
            <person name="Conover J.L."/>
            <person name="Sanders W.S."/>
            <person name="Peterson D.G."/>
            <person name="Frelichowski J.E."/>
            <person name="Scheffler J.A."/>
            <person name="Scheffler B.E."/>
            <person name="Wendel J.F."/>
        </authorList>
    </citation>
    <scope>NUCLEOTIDE SEQUENCE [LARGE SCALE GENOMIC DNA]</scope>
    <source>
        <strain evidence="2">6</strain>
        <tissue evidence="2">Leaf</tissue>
    </source>
</reference>
<keyword evidence="1" id="KW-0472">Membrane</keyword>
<feature type="transmembrane region" description="Helical" evidence="1">
    <location>
        <begin position="347"/>
        <end position="369"/>
    </location>
</feature>
<evidence type="ECO:0000313" key="2">
    <source>
        <dbReference type="EMBL" id="MBA0828424.1"/>
    </source>
</evidence>
<keyword evidence="1" id="KW-0812">Transmembrane</keyword>
<name>A0A7J9J3I7_9ROSI</name>
<sequence>MLSSERVGSSSFRFDLRLSIISNVHVASRFDIFWVLDIMEISTVTSPRMRSDHLEKERLKETHHGQSFELQSSHDATHPNHRFHSTSVLEILRETVRILRYNCSGFMIILALLICPVSAVLMSSNLLVGESIVNTLTVRLLLVAKTSGVPFRPFIKQSCQHLVETAVSSVTCFPLLITFSLLSKAAVVYCVDSTYLKESADVSKFFVIIRTLWRQLVSSYLWMCMVIVGCVTTFIIFLLVACSVLSVLGFSPDIIVFAMIMVGLVFAIVFANIVVVCDMGIVMCVLEEVWGVQALVRAGVLIKGQTQVGLLIFLVSTIGLTFVEGLFKHRVQTLSYGDGSSRIWEGPLLVIMYSFVVLVHSMMNTVFYFSCKSYTSGDHQSMLF</sequence>
<gene>
    <name evidence="2" type="ORF">Goarm_013100</name>
</gene>
<protein>
    <recommendedName>
        <fullName evidence="4">Son of sevenless</fullName>
    </recommendedName>
</protein>
<dbReference type="PANTHER" id="PTHR33133">
    <property type="entry name" value="OS08G0107100 PROTEIN-RELATED"/>
    <property type="match status" value="1"/>
</dbReference>
<evidence type="ECO:0008006" key="4">
    <source>
        <dbReference type="Google" id="ProtNLM"/>
    </source>
</evidence>
<dbReference type="AlphaFoldDB" id="A0A7J9J3I7"/>
<dbReference type="Proteomes" id="UP000593575">
    <property type="component" value="Unassembled WGS sequence"/>
</dbReference>
<evidence type="ECO:0000256" key="1">
    <source>
        <dbReference type="SAM" id="Phobius"/>
    </source>
</evidence>
<dbReference type="PANTHER" id="PTHR33133:SF1">
    <property type="entry name" value="EXPRESSED PROTEIN-RELATED"/>
    <property type="match status" value="1"/>
</dbReference>
<organism evidence="2 3">
    <name type="scientific">Gossypium armourianum</name>
    <dbReference type="NCBI Taxonomy" id="34283"/>
    <lineage>
        <taxon>Eukaryota</taxon>
        <taxon>Viridiplantae</taxon>
        <taxon>Streptophyta</taxon>
        <taxon>Embryophyta</taxon>
        <taxon>Tracheophyta</taxon>
        <taxon>Spermatophyta</taxon>
        <taxon>Magnoliopsida</taxon>
        <taxon>eudicotyledons</taxon>
        <taxon>Gunneridae</taxon>
        <taxon>Pentapetalae</taxon>
        <taxon>rosids</taxon>
        <taxon>malvids</taxon>
        <taxon>Malvales</taxon>
        <taxon>Malvaceae</taxon>
        <taxon>Malvoideae</taxon>
        <taxon>Gossypium</taxon>
    </lineage>
</organism>
<keyword evidence="3" id="KW-1185">Reference proteome</keyword>
<accession>A0A7J9J3I7</accession>
<dbReference type="EMBL" id="JABFAE010000005">
    <property type="protein sequence ID" value="MBA0828424.1"/>
    <property type="molecule type" value="Genomic_DNA"/>
</dbReference>
<evidence type="ECO:0000313" key="3">
    <source>
        <dbReference type="Proteomes" id="UP000593575"/>
    </source>
</evidence>
<keyword evidence="1" id="KW-1133">Transmembrane helix</keyword>
<feature type="transmembrane region" description="Helical" evidence="1">
    <location>
        <begin position="101"/>
        <end position="121"/>
    </location>
</feature>